<dbReference type="EMBL" id="ATGG01000060">
    <property type="protein sequence ID" value="EPF70580.1"/>
    <property type="molecule type" value="Genomic_DNA"/>
</dbReference>
<feature type="transmembrane region" description="Helical" evidence="1">
    <location>
        <begin position="59"/>
        <end position="80"/>
    </location>
</feature>
<evidence type="ECO:0000313" key="3">
    <source>
        <dbReference type="Proteomes" id="UP000014523"/>
    </source>
</evidence>
<sequence length="215" mass="25450">MKKYELIHKSFLALLIFVISLSFIYIFSNFIFCLFIFLFFGVLFTLQGRAALGVSGQKYFMYITLNAFLLFAFSAFTLVLSLKGHAIFVLFPIFIYIILDYIIFRIKLEGILIEFSKDNLVIVDNNYDDFSSEFELKYGKVWGVGLEIFTMVYVLYMFVVGPYFFIFKFKSYFDVDNITMGWKVGFVVYALVLLFLILWEYTFKRLIFFKRLLSN</sequence>
<evidence type="ECO:0000256" key="1">
    <source>
        <dbReference type="SAM" id="Phobius"/>
    </source>
</evidence>
<organism evidence="2 3">
    <name type="scientific">Acinetobacter gyllenbergii CIP 110306 = MTCC 11365</name>
    <dbReference type="NCBI Taxonomy" id="1217657"/>
    <lineage>
        <taxon>Bacteria</taxon>
        <taxon>Pseudomonadati</taxon>
        <taxon>Pseudomonadota</taxon>
        <taxon>Gammaproteobacteria</taxon>
        <taxon>Moraxellales</taxon>
        <taxon>Moraxellaceae</taxon>
        <taxon>Acinetobacter</taxon>
    </lineage>
</organism>
<keyword evidence="1" id="KW-0812">Transmembrane</keyword>
<dbReference type="AlphaFoldDB" id="A0A829HBM8"/>
<reference evidence="2 3" key="1">
    <citation type="submission" date="2013-06" db="EMBL/GenBank/DDBJ databases">
        <title>The Genome Sequence of Acinetobacter gyllenbergii CIP 110306.</title>
        <authorList>
            <consortium name="The Broad Institute Genome Sequencing Platform"/>
            <consortium name="The Broad Institute Genome Sequencing Center for Infectious Disease"/>
            <person name="Cerqueira G."/>
            <person name="Feldgarden M."/>
            <person name="Courvalin P."/>
            <person name="Perichon B."/>
            <person name="Grillot-Courvalin C."/>
            <person name="Clermont D."/>
            <person name="Rocha E."/>
            <person name="Yoon E.-J."/>
            <person name="Nemec A."/>
            <person name="Young S.K."/>
            <person name="Zeng Q."/>
            <person name="Gargeya S."/>
            <person name="Fitzgerald M."/>
            <person name="Abouelleil A."/>
            <person name="Alvarado L."/>
            <person name="Berlin A.M."/>
            <person name="Chapman S.B."/>
            <person name="Dewar J."/>
            <person name="Goldberg J."/>
            <person name="Griggs A."/>
            <person name="Gujja S."/>
            <person name="Hansen M."/>
            <person name="Howarth C."/>
            <person name="Imamovic A."/>
            <person name="Larimer J."/>
            <person name="McCowan C."/>
            <person name="Murphy C."/>
            <person name="Pearson M."/>
            <person name="Priest M."/>
            <person name="Roberts A."/>
            <person name="Saif S."/>
            <person name="Shea T."/>
            <person name="Sykes S."/>
            <person name="Wortman J."/>
            <person name="Nusbaum C."/>
            <person name="Birren B."/>
        </authorList>
    </citation>
    <scope>NUCLEOTIDE SEQUENCE [LARGE SCALE GENOMIC DNA]</scope>
    <source>
        <strain evidence="2 3">CIP 110306</strain>
    </source>
</reference>
<proteinExistence type="predicted"/>
<name>A0A829HBM8_9GAMM</name>
<accession>A0A829HBM8</accession>
<feature type="transmembrane region" description="Helical" evidence="1">
    <location>
        <begin position="186"/>
        <end position="203"/>
    </location>
</feature>
<dbReference type="RefSeq" id="WP_016542184.1">
    <property type="nucleotide sequence ID" value="NZ_ASQH01000015.1"/>
</dbReference>
<keyword evidence="1" id="KW-0472">Membrane</keyword>
<keyword evidence="3" id="KW-1185">Reference proteome</keyword>
<feature type="transmembrane region" description="Helical" evidence="1">
    <location>
        <begin position="141"/>
        <end position="166"/>
    </location>
</feature>
<gene>
    <name evidence="2" type="ORF">F957_03980</name>
</gene>
<comment type="caution">
    <text evidence="2">The sequence shown here is derived from an EMBL/GenBank/DDBJ whole genome shotgun (WGS) entry which is preliminary data.</text>
</comment>
<protein>
    <submittedName>
        <fullName evidence="2">Uncharacterized protein</fullName>
    </submittedName>
</protein>
<dbReference type="Proteomes" id="UP000014523">
    <property type="component" value="Unassembled WGS sequence"/>
</dbReference>
<evidence type="ECO:0000313" key="2">
    <source>
        <dbReference type="EMBL" id="EPF70580.1"/>
    </source>
</evidence>
<feature type="transmembrane region" description="Helical" evidence="1">
    <location>
        <begin position="86"/>
        <end position="104"/>
    </location>
</feature>
<feature type="transmembrane region" description="Helical" evidence="1">
    <location>
        <begin position="12"/>
        <end position="28"/>
    </location>
</feature>
<keyword evidence="1" id="KW-1133">Transmembrane helix</keyword>